<protein>
    <submittedName>
        <fullName evidence="10">Energy-coupling factor transporter ATP-binding protein EcfA1</fullName>
    </submittedName>
</protein>
<evidence type="ECO:0000256" key="5">
    <source>
        <dbReference type="ARBA" id="ARBA00022741"/>
    </source>
</evidence>
<evidence type="ECO:0000256" key="3">
    <source>
        <dbReference type="ARBA" id="ARBA00022448"/>
    </source>
</evidence>
<dbReference type="GO" id="GO:0043190">
    <property type="term" value="C:ATP-binding cassette (ABC) transporter complex"/>
    <property type="evidence" value="ECO:0007669"/>
    <property type="project" value="TreeGrafter"/>
</dbReference>
<comment type="similarity">
    <text evidence="2">Belongs to the ABC transporter superfamily.</text>
</comment>
<comment type="caution">
    <text evidence="10">The sequence shown here is derived from an EMBL/GenBank/DDBJ whole genome shotgun (WGS) entry which is preliminary data.</text>
</comment>
<evidence type="ECO:0000259" key="9">
    <source>
        <dbReference type="PROSITE" id="PS50893"/>
    </source>
</evidence>
<dbReference type="SMART" id="SM00382">
    <property type="entry name" value="AAA"/>
    <property type="match status" value="1"/>
</dbReference>
<dbReference type="NCBIfam" id="TIGR04520">
    <property type="entry name" value="ECF_ATPase_1"/>
    <property type="match status" value="1"/>
</dbReference>
<dbReference type="CDD" id="cd03225">
    <property type="entry name" value="ABC_cobalt_CbiO_domain1"/>
    <property type="match status" value="1"/>
</dbReference>
<keyword evidence="4" id="KW-1003">Cell membrane</keyword>
<keyword evidence="6 10" id="KW-0067">ATP-binding</keyword>
<dbReference type="NCBIfam" id="NF010167">
    <property type="entry name" value="PRK13648.1"/>
    <property type="match status" value="1"/>
</dbReference>
<dbReference type="GO" id="GO:0005524">
    <property type="term" value="F:ATP binding"/>
    <property type="evidence" value="ECO:0007669"/>
    <property type="project" value="UniProtKB-KW"/>
</dbReference>
<evidence type="ECO:0000256" key="7">
    <source>
        <dbReference type="ARBA" id="ARBA00022967"/>
    </source>
</evidence>
<dbReference type="SUPFAM" id="SSF52540">
    <property type="entry name" value="P-loop containing nucleoside triphosphate hydrolases"/>
    <property type="match status" value="1"/>
</dbReference>
<dbReference type="InterPro" id="IPR050095">
    <property type="entry name" value="ECF_ABC_transporter_ATP-bd"/>
</dbReference>
<dbReference type="InterPro" id="IPR015856">
    <property type="entry name" value="ABC_transpr_CbiO/EcfA_su"/>
</dbReference>
<dbReference type="Proteomes" id="UP000321440">
    <property type="component" value="Unassembled WGS sequence"/>
</dbReference>
<evidence type="ECO:0000256" key="6">
    <source>
        <dbReference type="ARBA" id="ARBA00022840"/>
    </source>
</evidence>
<dbReference type="FunFam" id="3.40.50.300:FF:000224">
    <property type="entry name" value="Energy-coupling factor transporter ATP-binding protein EcfA"/>
    <property type="match status" value="1"/>
</dbReference>
<dbReference type="InterPro" id="IPR030947">
    <property type="entry name" value="EcfA_1"/>
</dbReference>
<keyword evidence="7" id="KW-1278">Translocase</keyword>
<evidence type="ECO:0000256" key="2">
    <source>
        <dbReference type="ARBA" id="ARBA00005417"/>
    </source>
</evidence>
<evidence type="ECO:0000256" key="1">
    <source>
        <dbReference type="ARBA" id="ARBA00004202"/>
    </source>
</evidence>
<evidence type="ECO:0000256" key="8">
    <source>
        <dbReference type="ARBA" id="ARBA00023136"/>
    </source>
</evidence>
<dbReference type="EMBL" id="BJYA01000020">
    <property type="protein sequence ID" value="GEN46935.1"/>
    <property type="molecule type" value="Genomic_DNA"/>
</dbReference>
<dbReference type="GO" id="GO:0016887">
    <property type="term" value="F:ATP hydrolysis activity"/>
    <property type="evidence" value="ECO:0007669"/>
    <property type="project" value="InterPro"/>
</dbReference>
<gene>
    <name evidence="10" type="primary">ecfA1</name>
    <name evidence="10" type="ORF">AHA02nite_27110</name>
</gene>
<accession>A0A511W770</accession>
<dbReference type="InterPro" id="IPR017871">
    <property type="entry name" value="ABC_transporter-like_CS"/>
</dbReference>
<sequence>MIQFDQVSFQYKPNTPYVLNDINLTVSEGEWVSILGQNGSGKSTAAKLINGLLRPIEGRVLIDDTEITDETVYQVRRHVGMVFQNPENQFVGTTVLDDVAFGLENIGVPREEMIDRIDESLKQVGMLDYKNHEPTRLSGGQKQRVAIASVLAMKPKIIVFDEATSMLDPVGKKEIIETMQYLHKHYKLTVIMITHDLNEAAYSDHVITLHKGRVWLQGTPRNLFQYGEKLKEVGLEPTLVTKVYQSLKRESFHIKEEPIHFKELVDELWTLYLKT</sequence>
<keyword evidence="11" id="KW-1185">Reference proteome</keyword>
<feature type="domain" description="ABC transporter" evidence="9">
    <location>
        <begin position="2"/>
        <end position="236"/>
    </location>
</feature>
<dbReference type="PANTHER" id="PTHR43553">
    <property type="entry name" value="HEAVY METAL TRANSPORTER"/>
    <property type="match status" value="1"/>
</dbReference>
<dbReference type="Pfam" id="PF00005">
    <property type="entry name" value="ABC_tran"/>
    <property type="match status" value="1"/>
</dbReference>
<evidence type="ECO:0000256" key="4">
    <source>
        <dbReference type="ARBA" id="ARBA00022475"/>
    </source>
</evidence>
<dbReference type="AlphaFoldDB" id="A0A511W770"/>
<keyword evidence="5" id="KW-0547">Nucleotide-binding</keyword>
<dbReference type="PROSITE" id="PS00211">
    <property type="entry name" value="ABC_TRANSPORTER_1"/>
    <property type="match status" value="1"/>
</dbReference>
<keyword evidence="8" id="KW-0472">Membrane</keyword>
<evidence type="ECO:0000313" key="10">
    <source>
        <dbReference type="EMBL" id="GEN46935.1"/>
    </source>
</evidence>
<proteinExistence type="inferred from homology"/>
<evidence type="ECO:0000313" key="11">
    <source>
        <dbReference type="Proteomes" id="UP000321440"/>
    </source>
</evidence>
<dbReference type="PROSITE" id="PS50893">
    <property type="entry name" value="ABC_TRANSPORTER_2"/>
    <property type="match status" value="1"/>
</dbReference>
<reference evidence="10 11" key="1">
    <citation type="submission" date="2019-07" db="EMBL/GenBank/DDBJ databases">
        <title>Whole genome shotgun sequence of Alkalibacillus haloalkaliphilus NBRC 103110.</title>
        <authorList>
            <person name="Hosoyama A."/>
            <person name="Uohara A."/>
            <person name="Ohji S."/>
            <person name="Ichikawa N."/>
        </authorList>
    </citation>
    <scope>NUCLEOTIDE SEQUENCE [LARGE SCALE GENOMIC DNA]</scope>
    <source>
        <strain evidence="10 11">NBRC 103110</strain>
    </source>
</reference>
<dbReference type="GO" id="GO:0015087">
    <property type="term" value="F:cobalt ion transmembrane transporter activity"/>
    <property type="evidence" value="ECO:0007669"/>
    <property type="project" value="UniProtKB-ARBA"/>
</dbReference>
<dbReference type="GO" id="GO:0042626">
    <property type="term" value="F:ATPase-coupled transmembrane transporter activity"/>
    <property type="evidence" value="ECO:0007669"/>
    <property type="project" value="TreeGrafter"/>
</dbReference>
<dbReference type="InterPro" id="IPR027417">
    <property type="entry name" value="P-loop_NTPase"/>
</dbReference>
<dbReference type="PANTHER" id="PTHR43553:SF24">
    <property type="entry name" value="ENERGY-COUPLING FACTOR TRANSPORTER ATP-BINDING PROTEIN ECFA1"/>
    <property type="match status" value="1"/>
</dbReference>
<dbReference type="Gene3D" id="3.40.50.300">
    <property type="entry name" value="P-loop containing nucleotide triphosphate hydrolases"/>
    <property type="match status" value="1"/>
</dbReference>
<dbReference type="InterPro" id="IPR003593">
    <property type="entry name" value="AAA+_ATPase"/>
</dbReference>
<dbReference type="OrthoDB" id="9784332at2"/>
<comment type="subcellular location">
    <subcellularLocation>
        <location evidence="1">Cell membrane</location>
        <topology evidence="1">Peripheral membrane protein</topology>
    </subcellularLocation>
</comment>
<name>A0A511W770_9BACI</name>
<dbReference type="InterPro" id="IPR003439">
    <property type="entry name" value="ABC_transporter-like_ATP-bd"/>
</dbReference>
<keyword evidence="3" id="KW-0813">Transport</keyword>
<organism evidence="10 11">
    <name type="scientific">Alkalibacillus haloalkaliphilus</name>
    <dbReference type="NCBI Taxonomy" id="94136"/>
    <lineage>
        <taxon>Bacteria</taxon>
        <taxon>Bacillati</taxon>
        <taxon>Bacillota</taxon>
        <taxon>Bacilli</taxon>
        <taxon>Bacillales</taxon>
        <taxon>Bacillaceae</taxon>
        <taxon>Alkalibacillus</taxon>
    </lineage>
</organism>